<evidence type="ECO:0000256" key="12">
    <source>
        <dbReference type="SAM" id="MobiDB-lite"/>
    </source>
</evidence>
<dbReference type="PANTHER" id="PTHR11139:SF71">
    <property type="entry name" value="SERINE_THREONINE-PROTEIN KINASE SMG1"/>
    <property type="match status" value="1"/>
</dbReference>
<dbReference type="SMART" id="SM01343">
    <property type="entry name" value="FATC"/>
    <property type="match status" value="1"/>
</dbReference>
<reference evidence="16 17" key="1">
    <citation type="journal article" date="2024" name="G3 (Bethesda)">
        <title>Genome assembly of Hibiscus sabdariffa L. provides insights into metabolisms of medicinal natural products.</title>
        <authorList>
            <person name="Kim T."/>
        </authorList>
    </citation>
    <scope>NUCLEOTIDE SEQUENCE [LARGE SCALE GENOMIC DNA]</scope>
    <source>
        <strain evidence="16">TK-2024</strain>
        <tissue evidence="16">Old leaves</tissue>
    </source>
</reference>
<dbReference type="SUPFAM" id="SSF56112">
    <property type="entry name" value="Protein kinase-like (PK-like)"/>
    <property type="match status" value="1"/>
</dbReference>
<dbReference type="InterPro" id="IPR000403">
    <property type="entry name" value="PI3/4_kinase_cat_dom"/>
</dbReference>
<dbReference type="PANTHER" id="PTHR11139">
    <property type="entry name" value="ATAXIA TELANGIECTASIA MUTATED ATM -RELATED"/>
    <property type="match status" value="1"/>
</dbReference>
<evidence type="ECO:0000256" key="11">
    <source>
        <dbReference type="SAM" id="Coils"/>
    </source>
</evidence>
<keyword evidence="6" id="KW-0418">Kinase</keyword>
<comment type="caution">
    <text evidence="16">The sequence shown here is derived from an EMBL/GenBank/DDBJ whole genome shotgun (WGS) entry which is preliminary data.</text>
</comment>
<evidence type="ECO:0000313" key="16">
    <source>
        <dbReference type="EMBL" id="KAK8522348.1"/>
    </source>
</evidence>
<keyword evidence="4" id="KW-0808">Transferase</keyword>
<dbReference type="InterPro" id="IPR018936">
    <property type="entry name" value="PI3/4_kinase_CS"/>
</dbReference>
<feature type="domain" description="FATC" evidence="15">
    <location>
        <begin position="3797"/>
        <end position="3827"/>
    </location>
</feature>
<evidence type="ECO:0000256" key="10">
    <source>
        <dbReference type="ARBA" id="ARBA00048679"/>
    </source>
</evidence>
<dbReference type="EC" id="2.7.11.1" evidence="2"/>
<evidence type="ECO:0000256" key="1">
    <source>
        <dbReference type="ARBA" id="ARBA00011031"/>
    </source>
</evidence>
<feature type="domain" description="PI3K/PI4K catalytic" evidence="13">
    <location>
        <begin position="2034"/>
        <end position="2374"/>
    </location>
</feature>
<keyword evidence="5" id="KW-0547">Nucleotide-binding</keyword>
<dbReference type="Pfam" id="PF00454">
    <property type="entry name" value="PI3_PI4_kinase"/>
    <property type="match status" value="1"/>
</dbReference>
<feature type="coiled-coil region" evidence="11">
    <location>
        <begin position="3138"/>
        <end position="3165"/>
    </location>
</feature>
<keyword evidence="11" id="KW-0175">Coiled coil</keyword>
<protein>
    <recommendedName>
        <fullName evidence="2">non-specific serine/threonine protein kinase</fullName>
        <ecNumber evidence="2">2.7.11.1</ecNumber>
    </recommendedName>
</protein>
<evidence type="ECO:0000259" key="14">
    <source>
        <dbReference type="PROSITE" id="PS51189"/>
    </source>
</evidence>
<dbReference type="EMBL" id="JBBPBM010000045">
    <property type="protein sequence ID" value="KAK8522348.1"/>
    <property type="molecule type" value="Genomic_DNA"/>
</dbReference>
<dbReference type="InterPro" id="IPR050517">
    <property type="entry name" value="DDR_Repair_Kinase"/>
</dbReference>
<feature type="compositionally biased region" description="Polar residues" evidence="12">
    <location>
        <begin position="3619"/>
        <end position="3639"/>
    </location>
</feature>
<evidence type="ECO:0000256" key="3">
    <source>
        <dbReference type="ARBA" id="ARBA00022527"/>
    </source>
</evidence>
<feature type="compositionally biased region" description="Low complexity" evidence="12">
    <location>
        <begin position="3586"/>
        <end position="3595"/>
    </location>
</feature>
<dbReference type="Gene3D" id="1.10.1070.11">
    <property type="entry name" value="Phosphatidylinositol 3-/4-kinase, catalytic domain"/>
    <property type="match status" value="1"/>
</dbReference>
<keyword evidence="8" id="KW-0866">Nonsense-mediated mRNA decay</keyword>
<dbReference type="PROSITE" id="PS50290">
    <property type="entry name" value="PI3_4_KINASE_3"/>
    <property type="match status" value="1"/>
</dbReference>
<dbReference type="Gene3D" id="1.25.10.10">
    <property type="entry name" value="Leucine-rich Repeat Variant"/>
    <property type="match status" value="1"/>
</dbReference>
<sequence>MMQGLHHQQQQLAALLSAALPKDTAAAAAATASLASSSATASTSVPTTTTAPTVSIKSDENESARLAAINSLHRAIIYPPNSILVAHSASFLAQGFSQLLSDKSYSVRQSAAIAYGALCAVVCSVPIGSSGRQNHVMLSSLVDRFIGWALPLLNISAGDGTTELALEGLREFLSVGDVGAIERYALPILKACQELLEDESTSLSLLHRLLGVLTLLSLKFSLSFQPHFLDIIDLLLGWALVPDLAETDRWVIMDSFLQFQKHWVGNLQFSLGLLSKFLGDMDVLLQDGTHGTPQQFRRLLALLSCFSTVLQSTASGLLEMNLLEQISEPLSKMLPRLLGCLSIVGKKFGWSRWIEDSWKCLTLLAEILRERFSTFFPLAINILFQSLELGNTSRPAGAGKITSFQVHGVLKTNLQLLSLQKLGLLPSSVRKVLHFDGAISHLRLHPNHLVTGSSAATYVFLLQHGNDEIVQQAMTLLTEELELLKGMLGKKLVHGEEVYSTGDSRSYSKLELFALIKFDLKVLLTSVSPCGCNSLIVQPKIATLYLQRSENLVSFIFEKLNPFELPIQFFVELQVNIIKTLDRLSMVKFLSKCSIRNQSGNTPIGDVAAEKVINSNRDVHSAVIIEYLRECGSLLVNALCVPSPVAVKIVALEWVQRFCENLISLSESANVRYNFYEDFGYVSLFGDLIFSILEAAFDREPKVRLHVTLSLELLLQARLMHPFYFNSVSDVVLEKLGDPNADIRNAYVKLLSHVLLSTMYAYGIHDIGAFSNPRPQALMLGNNSNLNWKQVFALKQLPQQLHSQQLVSILSYISQRWKVPLSSWIQRLIHTCRSSKDSSLGQLEETGNAGANDLWLDIKMEENVLEKFCSVNNLAGAWWAINEAARYCISTRLRTNLGGPTQTFAALERMLLDISHVLQLDGEQNDGSLSIIGSSGAHLLPMRLLLDFVEALKKNVYNAYEGSAVLPSVGRQSSLFFRANKKVCEEWFSRICEPMMNAGLALQCHDATIQYCTLRLQELKNLVVSAFKEKSQAQVTENIHNMREKYFGDILRIVRHMSLALCRNHESEALIGLQKWVSLTFSPLLLDEDQSVKHSSILEPFQWITGLVYQAEGQYEKAASHFSHLLQTEESLSTMGSDGVQFSIARIVESYTAVSDWKSLESWLLELQTLRAKYAGKSYSGALTTAGNEMNAIHALARFDEGDLQAAWAYLDLTPKSSSELTLDPKLALQRSEQMLLQALLLQIEGNLDKVPHELQKAKSMLEELLSVLPLDGLAEATSCASQLHCIFAFGDGYDLMGGQGKCKEHMGSQGKSKLSKSVLSSYLLPLQPLIKGIHQDCNPWLKVLRVYRTISPTSPVTLKLSINMISLARKQGNLMLANCLNNYLRDHVLSCSNEKYRNLLNLNLQYEGILLMHAENKIEDAFANIWSFLRPYLCSSSFIVNDVDDGVLKAKACLKLSNWLRQDYSSLSLKNIFLRIQSDLNEAIDSSSNAGGFTFSDENLSSKWSLDVLIEEIVGTATKLSTQLCPTMAKSWISYASWCFNQAKSSVANQQEKCLQSCSFSPILVSELAPKRFKLTEDETQRVESVVLPLLQKRDNFDHVDNGAEKRSFRSDAAENLRTDNTSMTLVHQVVDMMEAAAGAPGAETSGGERLTSTLTSQLLSTLQLANTGIEETDITYVIDKLIDIWWSLRRRRVSLFGHAAHAFIKYLLYSSTKLCDGRLSGDFCQSQKQKLGSDTLRATLYVMHILLNYGLELKDTLEPALSTVPLLSWQDVTPQLFARLSSHSEEVVRKQIESLLMMLAKFSPWSIVYPTLVDINAYEEKPSEELQHILGCLRDLYPRLIQDVQLVINELGNVTVLWEELWLSTLQDLHMDVMRRINVLKEEAARIAENATLSQSEKNKINAAKYSAMMAPIVVSLERRLASTSRTPETPHELWFHQEYKEQLKSAILSLKTPPASTAALGDVWRPFDHIAASLASYQRKSSISLGEVAPQLAMLSSSDVPMPGLEKQVTAFESDRGLTSALNGIVTIASFSEHITILSTKTKPKKLVILGSDGKTYTYLLKGREDLRLDARIMQLLQAINSFLHSSSGTNHNLFGIRYYSVTPISGRAGLIQWVDNVISIYSIFKSWQNRVQLAQVSALGAGSAKSSVPPVPRPSDMFYGKIIPALKEKGIRRVISRRDWPHEVKRKVLLDLMKEVPKQLLHQELWCASEGFKAFNSKLKRYSGSVAAMSMVGHILGLGDRHLDNILMDFSSGDVVHIDYNVCFDKGQRLKVPEIVPFRLTQTIEAALGLTGIEGTFRANCEAVVGVLRKNKDILLMLLEVFVWDPLIEWTRGDFHDDAAIGGEERKGMELAVSLSLFASRVQEIRVPLQEHHDLLLATFPAVESALERFRDVLNQYELVSALCYRADQERSNLILHETSAKSIVAEATCNSEKICASFEIQAREFNQAKNVVAEKAQQATTWIEQHGRILDALRGKLIPEINASINVSGMTDALSLTSAVPQAGVPLTIVPEPTQAQCYDIDREVSQLISELDHGLSSAVMALKAYSLALQRVLPLNYLTTSTVHGWAQVLQLSANAVSSDVLSLARRQAAELIAKAHGDNHEFMKSNHDDLCFKVEKYAAEIEKVEEECAELLNSIGSKTESKAKDQLMFAFMKYMQSADLVRKEDAISSLQSGESKYDGTRTSRTLEDLEEKKDKVLSVLTVAVRSLYNDVKHRILEIYNHTGRAKIENSRLPSDLGTVFSGFEEQVEKCILVAGFVHELWQQIGGDMPGVDRDLDYPKYYSEGNWASIFKTILNCCKNLIGEMTEVVLPDVMRSAISFNTEVMDAFGLISQIRGSVDTALEQLVEVELERASLAELEQNYFVKVGLITEQQLALEEAAMKGRDHLSWEEAEELASQEEACRAQLEQLHQTWNHRDMRTSSLIKREAEIKNSLISCEQHFQSLVSGDDFRESHHSKSRVLLAILVKPFSELESIDKALSSLSSSFAPHSDEIPNLVDFISSGHSVSECVWNFGALLNNHSFFIWKIGVLGSILDSCIHDMASSVDQNLGFEQLFDVVKRKLEIQLQEYLGRYLKIRIAPALVSCLDKENEHLKLLTEGVKEPSTDQVRKDAEAIKRVQLMLEEYCNTHETARAARSAASFMKRQVNELKEALRKTILEIVQMEWMHDVGLTPSHNSRILFQKFFSSDDELYPVVLNFSRHKLLETMRSVLSKVAHAVEGLKSCEQTSLVAEGQLERAMGWACGGPNSNATGNSSAKASGIPPEFHDHLMRRRHLLQEAKEKASSIVKICMSVLEFEASRDGIFHIPREGFALSTGGDSRTWQQAYFTALTKLEVTYHSFTRIEQEWKLAQNNMEAASSGLYSASNELCIASLKAKSASGDLQSTVLAMRDCAYEASVALSAFARVSRGHTALTSESGSMLEEVLAITEDLHDVHNLGKEAAAVHRSLMEDLSKANAVLLPLESVLSKDVSAMTEAMARERETKMEVSPIHGQAIYQSYGLRVRETYQTFKPLLPSLTFSVKELHSLLTRLARTASLHAGNLHKALEGLGESQEVKSQSISLSRPDLASDATEYDERGGESISTSSSGSPKELVGLTGLSLQDKEWISPPDSIDTSSVESSITSTGTSLSDSINDPVEMMEKISLDSSPNKANDGSNLVPSSQSKYDEISHCGQKISKNVEVENVDSYKVKSATDETNEHLKDVPSVNYEAVSAPLESSQPSNRVSLDVKFQGKDEVSTLGKVEVGDESHDVLVPSTDRASRLARGKNAYAMSVLRRVEMKLDGRDITDRRELSIAEQVDYLLKQATSVDNLCSMYEGFNLEDLTQRSHRNDDDFWLIKNEKEKSPGPACRTSPFRLAGEPNHSTCSNPVSQYISTGGVLQHQVWMVMSVLCLLRIRAR</sequence>
<keyword evidence="3" id="KW-0723">Serine/threonine-protein kinase</keyword>
<dbReference type="SUPFAM" id="SSF48371">
    <property type="entry name" value="ARM repeat"/>
    <property type="match status" value="1"/>
</dbReference>
<dbReference type="InterPro" id="IPR003152">
    <property type="entry name" value="FATC_dom"/>
</dbReference>
<evidence type="ECO:0000256" key="9">
    <source>
        <dbReference type="ARBA" id="ARBA00047899"/>
    </source>
</evidence>
<feature type="region of interest" description="Disordered" evidence="12">
    <location>
        <begin position="3559"/>
        <end position="3641"/>
    </location>
</feature>
<evidence type="ECO:0000256" key="4">
    <source>
        <dbReference type="ARBA" id="ARBA00022679"/>
    </source>
</evidence>
<proteinExistence type="inferred from homology"/>
<feature type="region of interest" description="Disordered" evidence="12">
    <location>
        <begin position="3651"/>
        <end position="3670"/>
    </location>
</feature>
<dbReference type="InterPro" id="IPR016024">
    <property type="entry name" value="ARM-type_fold"/>
</dbReference>
<accession>A0ABR2CRF1</accession>
<evidence type="ECO:0000259" key="15">
    <source>
        <dbReference type="PROSITE" id="PS51190"/>
    </source>
</evidence>
<evidence type="ECO:0000259" key="13">
    <source>
        <dbReference type="PROSITE" id="PS50290"/>
    </source>
</evidence>
<keyword evidence="17" id="KW-1185">Reference proteome</keyword>
<comment type="similarity">
    <text evidence="1">Belongs to the PI3/PI4-kinase family.</text>
</comment>
<dbReference type="InterPro" id="IPR039414">
    <property type="entry name" value="SMG1_PIKKc"/>
</dbReference>
<dbReference type="InterPro" id="IPR036940">
    <property type="entry name" value="PI3/4_kinase_cat_sf"/>
</dbReference>
<dbReference type="InterPro" id="IPR014009">
    <property type="entry name" value="PIK_FAT"/>
</dbReference>
<dbReference type="CDD" id="cd05170">
    <property type="entry name" value="PIKKc_SMG1"/>
    <property type="match status" value="1"/>
</dbReference>
<feature type="domain" description="FAT" evidence="14">
    <location>
        <begin position="1182"/>
        <end position="1819"/>
    </location>
</feature>
<dbReference type="PROSITE" id="PS51189">
    <property type="entry name" value="FAT"/>
    <property type="match status" value="1"/>
</dbReference>
<feature type="coiled-coil region" evidence="11">
    <location>
        <begin position="2614"/>
        <end position="2641"/>
    </location>
</feature>
<keyword evidence="7" id="KW-0067">ATP-binding</keyword>
<evidence type="ECO:0000256" key="7">
    <source>
        <dbReference type="ARBA" id="ARBA00022840"/>
    </source>
</evidence>
<dbReference type="Proteomes" id="UP001472677">
    <property type="component" value="Unassembled WGS sequence"/>
</dbReference>
<dbReference type="Pfam" id="PF15785">
    <property type="entry name" value="SMG1"/>
    <property type="match status" value="1"/>
</dbReference>
<comment type="catalytic activity">
    <reaction evidence="9">
        <text>L-threonyl-[protein] + ATP = O-phospho-L-threonyl-[protein] + ADP + H(+)</text>
        <dbReference type="Rhea" id="RHEA:46608"/>
        <dbReference type="Rhea" id="RHEA-COMP:11060"/>
        <dbReference type="Rhea" id="RHEA-COMP:11605"/>
        <dbReference type="ChEBI" id="CHEBI:15378"/>
        <dbReference type="ChEBI" id="CHEBI:30013"/>
        <dbReference type="ChEBI" id="CHEBI:30616"/>
        <dbReference type="ChEBI" id="CHEBI:61977"/>
        <dbReference type="ChEBI" id="CHEBI:456216"/>
        <dbReference type="EC" id="2.7.11.1"/>
    </reaction>
</comment>
<dbReference type="PROSITE" id="PS00916">
    <property type="entry name" value="PI3_4_KINASE_2"/>
    <property type="match status" value="1"/>
</dbReference>
<dbReference type="Pfam" id="PF02260">
    <property type="entry name" value="FATC"/>
    <property type="match status" value="1"/>
</dbReference>
<comment type="catalytic activity">
    <reaction evidence="10">
        <text>L-seryl-[protein] + ATP = O-phospho-L-seryl-[protein] + ADP + H(+)</text>
        <dbReference type="Rhea" id="RHEA:17989"/>
        <dbReference type="Rhea" id="RHEA-COMP:9863"/>
        <dbReference type="Rhea" id="RHEA-COMP:11604"/>
        <dbReference type="ChEBI" id="CHEBI:15378"/>
        <dbReference type="ChEBI" id="CHEBI:29999"/>
        <dbReference type="ChEBI" id="CHEBI:30616"/>
        <dbReference type="ChEBI" id="CHEBI:83421"/>
        <dbReference type="ChEBI" id="CHEBI:456216"/>
        <dbReference type="EC" id="2.7.11.1"/>
    </reaction>
</comment>
<evidence type="ECO:0000313" key="17">
    <source>
        <dbReference type="Proteomes" id="UP001472677"/>
    </source>
</evidence>
<dbReference type="SMART" id="SM00146">
    <property type="entry name" value="PI3Kc"/>
    <property type="match status" value="1"/>
</dbReference>
<name>A0ABR2CRF1_9ROSI</name>
<organism evidence="16 17">
    <name type="scientific">Hibiscus sabdariffa</name>
    <name type="common">roselle</name>
    <dbReference type="NCBI Taxonomy" id="183260"/>
    <lineage>
        <taxon>Eukaryota</taxon>
        <taxon>Viridiplantae</taxon>
        <taxon>Streptophyta</taxon>
        <taxon>Embryophyta</taxon>
        <taxon>Tracheophyta</taxon>
        <taxon>Spermatophyta</taxon>
        <taxon>Magnoliopsida</taxon>
        <taxon>eudicotyledons</taxon>
        <taxon>Gunneridae</taxon>
        <taxon>Pentapetalae</taxon>
        <taxon>rosids</taxon>
        <taxon>malvids</taxon>
        <taxon>Malvales</taxon>
        <taxon>Malvaceae</taxon>
        <taxon>Malvoideae</taxon>
        <taxon>Hibiscus</taxon>
    </lineage>
</organism>
<evidence type="ECO:0000256" key="8">
    <source>
        <dbReference type="ARBA" id="ARBA00023161"/>
    </source>
</evidence>
<evidence type="ECO:0000256" key="5">
    <source>
        <dbReference type="ARBA" id="ARBA00022741"/>
    </source>
</evidence>
<dbReference type="InterPro" id="IPR011009">
    <property type="entry name" value="Kinase-like_dom_sf"/>
</dbReference>
<dbReference type="InterPro" id="IPR031559">
    <property type="entry name" value="SMG1"/>
</dbReference>
<dbReference type="InterPro" id="IPR011989">
    <property type="entry name" value="ARM-like"/>
</dbReference>
<gene>
    <name evidence="16" type="ORF">V6N12_056060</name>
</gene>
<evidence type="ECO:0000256" key="2">
    <source>
        <dbReference type="ARBA" id="ARBA00012513"/>
    </source>
</evidence>
<evidence type="ECO:0000256" key="6">
    <source>
        <dbReference type="ARBA" id="ARBA00022777"/>
    </source>
</evidence>
<dbReference type="PROSITE" id="PS51190">
    <property type="entry name" value="FATC"/>
    <property type="match status" value="1"/>
</dbReference>
<dbReference type="Gene3D" id="3.30.1010.10">
    <property type="entry name" value="Phosphatidylinositol 3-kinase Catalytic Subunit, Chain A, domain 4"/>
    <property type="match status" value="1"/>
</dbReference>